<reference evidence="2 3" key="1">
    <citation type="journal article" date="2014" name="Genome Biol. Evol.">
        <title>Comparative genomics and transcriptomics analyses reveal divergent lifestyle features of nematode endoparasitic fungus Hirsutella minnesotensis.</title>
        <authorList>
            <person name="Lai Y."/>
            <person name="Liu K."/>
            <person name="Zhang X."/>
            <person name="Zhang X."/>
            <person name="Li K."/>
            <person name="Wang N."/>
            <person name="Shu C."/>
            <person name="Wu Y."/>
            <person name="Wang C."/>
            <person name="Bushley K.E."/>
            <person name="Xiang M."/>
            <person name="Liu X."/>
        </authorList>
    </citation>
    <scope>NUCLEOTIDE SEQUENCE [LARGE SCALE GENOMIC DNA]</scope>
    <source>
        <strain evidence="2 3">3608</strain>
    </source>
</reference>
<feature type="domain" description="Alpha/beta hydrolase fold-3" evidence="1">
    <location>
        <begin position="99"/>
        <end position="311"/>
    </location>
</feature>
<sequence>MSDQKHKSLETMVERYVDPEYYQSVLFFVGMHARCPKPTLPRFKAQTANIHVILGGSSSCPDNVEQRRFTVKSDDDANILVTRFASLKTLGSTKPTAAVIYIHGGGFVALSIEVYASEIGSLARDSDMAFFGVDYRLAPEHRGPRASHDCYAVLQHISERASEFNIDAARIALMGNSAGATISAGTSLLARDRALSPPLAKQILIYLLLDDCYLEPNLPESPEALDRTCIAMTRVCLDGYLGEGKWGRPDSPTSPYAIPARASTLRGLPATYLEAPGLDLYRHDALSFVSRLLQDDVSVEFHLWPGLPHEFDLNKATSWYKRAFGSRLRAIKSIGI</sequence>
<dbReference type="OrthoDB" id="408631at2759"/>
<protein>
    <recommendedName>
        <fullName evidence="1">Alpha/beta hydrolase fold-3 domain-containing protein</fullName>
    </recommendedName>
</protein>
<dbReference type="AlphaFoldDB" id="A0A0F8A6D7"/>
<gene>
    <name evidence="2" type="ORF">HIM_03776</name>
</gene>
<dbReference type="InterPro" id="IPR013094">
    <property type="entry name" value="AB_hydrolase_3"/>
</dbReference>
<dbReference type="GO" id="GO:0005829">
    <property type="term" value="C:cytosol"/>
    <property type="evidence" value="ECO:0007669"/>
    <property type="project" value="TreeGrafter"/>
</dbReference>
<dbReference type="PANTHER" id="PTHR23025">
    <property type="entry name" value="TRIACYLGLYCEROL LIPASE"/>
    <property type="match status" value="1"/>
</dbReference>
<name>A0A0F8A6D7_9HYPO</name>
<evidence type="ECO:0000313" key="2">
    <source>
        <dbReference type="EMBL" id="KJZ76899.1"/>
    </source>
</evidence>
<evidence type="ECO:0000313" key="3">
    <source>
        <dbReference type="Proteomes" id="UP000054481"/>
    </source>
</evidence>
<keyword evidence="3" id="KW-1185">Reference proteome</keyword>
<proteinExistence type="predicted"/>
<dbReference type="InterPro" id="IPR029058">
    <property type="entry name" value="AB_hydrolase_fold"/>
</dbReference>
<dbReference type="GO" id="GO:0019433">
    <property type="term" value="P:triglyceride catabolic process"/>
    <property type="evidence" value="ECO:0007669"/>
    <property type="project" value="TreeGrafter"/>
</dbReference>
<accession>A0A0F8A6D7</accession>
<organism evidence="2 3">
    <name type="scientific">Hirsutella minnesotensis 3608</name>
    <dbReference type="NCBI Taxonomy" id="1043627"/>
    <lineage>
        <taxon>Eukaryota</taxon>
        <taxon>Fungi</taxon>
        <taxon>Dikarya</taxon>
        <taxon>Ascomycota</taxon>
        <taxon>Pezizomycotina</taxon>
        <taxon>Sordariomycetes</taxon>
        <taxon>Hypocreomycetidae</taxon>
        <taxon>Hypocreales</taxon>
        <taxon>Ophiocordycipitaceae</taxon>
        <taxon>Hirsutella</taxon>
    </lineage>
</organism>
<dbReference type="Pfam" id="PF07859">
    <property type="entry name" value="Abhydrolase_3"/>
    <property type="match status" value="1"/>
</dbReference>
<dbReference type="Proteomes" id="UP000054481">
    <property type="component" value="Unassembled WGS sequence"/>
</dbReference>
<dbReference type="EMBL" id="KQ030509">
    <property type="protein sequence ID" value="KJZ76899.1"/>
    <property type="molecule type" value="Genomic_DNA"/>
</dbReference>
<dbReference type="Gene3D" id="3.40.50.1820">
    <property type="entry name" value="alpha/beta hydrolase"/>
    <property type="match status" value="1"/>
</dbReference>
<dbReference type="PANTHER" id="PTHR23025:SF3">
    <property type="entry name" value="HORMONE-SENSITIVE LIPASE"/>
    <property type="match status" value="1"/>
</dbReference>
<dbReference type="GO" id="GO:0004771">
    <property type="term" value="F:sterol ester esterase activity"/>
    <property type="evidence" value="ECO:0007669"/>
    <property type="project" value="TreeGrafter"/>
</dbReference>
<evidence type="ECO:0000259" key="1">
    <source>
        <dbReference type="Pfam" id="PF07859"/>
    </source>
</evidence>
<dbReference type="GO" id="GO:0004806">
    <property type="term" value="F:triacylglycerol lipase activity"/>
    <property type="evidence" value="ECO:0007669"/>
    <property type="project" value="TreeGrafter"/>
</dbReference>
<dbReference type="SUPFAM" id="SSF53474">
    <property type="entry name" value="alpha/beta-Hydrolases"/>
    <property type="match status" value="1"/>
</dbReference>